<dbReference type="Proteomes" id="UP000006729">
    <property type="component" value="Chromosome 17"/>
</dbReference>
<reference evidence="2 3" key="1">
    <citation type="journal article" date="2006" name="Science">
        <title>The genome of black cottonwood, Populus trichocarpa (Torr. &amp; Gray).</title>
        <authorList>
            <person name="Tuskan G.A."/>
            <person name="Difazio S."/>
            <person name="Jansson S."/>
            <person name="Bohlmann J."/>
            <person name="Grigoriev I."/>
            <person name="Hellsten U."/>
            <person name="Putnam N."/>
            <person name="Ralph S."/>
            <person name="Rombauts S."/>
            <person name="Salamov A."/>
            <person name="Schein J."/>
            <person name="Sterck L."/>
            <person name="Aerts A."/>
            <person name="Bhalerao R.R."/>
            <person name="Bhalerao R.P."/>
            <person name="Blaudez D."/>
            <person name="Boerjan W."/>
            <person name="Brun A."/>
            <person name="Brunner A."/>
            <person name="Busov V."/>
            <person name="Campbell M."/>
            <person name="Carlson J."/>
            <person name="Chalot M."/>
            <person name="Chapman J."/>
            <person name="Chen G.L."/>
            <person name="Cooper D."/>
            <person name="Coutinho P.M."/>
            <person name="Couturier J."/>
            <person name="Covert S."/>
            <person name="Cronk Q."/>
            <person name="Cunningham R."/>
            <person name="Davis J."/>
            <person name="Degroeve S."/>
            <person name="Dejardin A."/>
            <person name="Depamphilis C."/>
            <person name="Detter J."/>
            <person name="Dirks B."/>
            <person name="Dubchak I."/>
            <person name="Duplessis S."/>
            <person name="Ehlting J."/>
            <person name="Ellis B."/>
            <person name="Gendler K."/>
            <person name="Goodstein D."/>
            <person name="Gribskov M."/>
            <person name="Grimwood J."/>
            <person name="Groover A."/>
            <person name="Gunter L."/>
            <person name="Hamberger B."/>
            <person name="Heinze B."/>
            <person name="Helariutta Y."/>
            <person name="Henrissat B."/>
            <person name="Holligan D."/>
            <person name="Holt R."/>
            <person name="Huang W."/>
            <person name="Islam-Faridi N."/>
            <person name="Jones S."/>
            <person name="Jones-Rhoades M."/>
            <person name="Jorgensen R."/>
            <person name="Joshi C."/>
            <person name="Kangasjarvi J."/>
            <person name="Karlsson J."/>
            <person name="Kelleher C."/>
            <person name="Kirkpatrick R."/>
            <person name="Kirst M."/>
            <person name="Kohler A."/>
            <person name="Kalluri U."/>
            <person name="Larimer F."/>
            <person name="Leebens-Mack J."/>
            <person name="Leple J.C."/>
            <person name="Locascio P."/>
            <person name="Lou Y."/>
            <person name="Lucas S."/>
            <person name="Martin F."/>
            <person name="Montanini B."/>
            <person name="Napoli C."/>
            <person name="Nelson D.R."/>
            <person name="Nelson C."/>
            <person name="Nieminen K."/>
            <person name="Nilsson O."/>
            <person name="Pereda V."/>
            <person name="Peter G."/>
            <person name="Philippe R."/>
            <person name="Pilate G."/>
            <person name="Poliakov A."/>
            <person name="Razumovskaya J."/>
            <person name="Richardson P."/>
            <person name="Rinaldi C."/>
            <person name="Ritland K."/>
            <person name="Rouze P."/>
            <person name="Ryaboy D."/>
            <person name="Schmutz J."/>
            <person name="Schrader J."/>
            <person name="Segerman B."/>
            <person name="Shin H."/>
            <person name="Siddiqui A."/>
            <person name="Sterky F."/>
            <person name="Terry A."/>
            <person name="Tsai C.J."/>
            <person name="Uberbacher E."/>
            <person name="Unneberg P."/>
            <person name="Vahala J."/>
            <person name="Wall K."/>
            <person name="Wessler S."/>
            <person name="Yang G."/>
            <person name="Yin T."/>
            <person name="Douglas C."/>
            <person name="Marra M."/>
            <person name="Sandberg G."/>
            <person name="Van de Peer Y."/>
            <person name="Rokhsar D."/>
        </authorList>
    </citation>
    <scope>NUCLEOTIDE SEQUENCE [LARGE SCALE GENOMIC DNA]</scope>
    <source>
        <strain evidence="3">cv. Nisqually</strain>
    </source>
</reference>
<gene>
    <name evidence="2" type="ORF">POPTR_017G049500</name>
</gene>
<dbReference type="InParanoid" id="A0A2K1X3E7"/>
<evidence type="ECO:0000313" key="3">
    <source>
        <dbReference type="Proteomes" id="UP000006729"/>
    </source>
</evidence>
<name>A0A2K1X3E7_POPTR</name>
<dbReference type="PANTHER" id="PTHR15323:SF6">
    <property type="entry name" value="CELL DIVISION CYCLE PROTEIN 123 HOMOLOG"/>
    <property type="match status" value="1"/>
</dbReference>
<evidence type="ECO:0000256" key="1">
    <source>
        <dbReference type="ARBA" id="ARBA00011047"/>
    </source>
</evidence>
<keyword evidence="3" id="KW-1185">Reference proteome</keyword>
<accession>A0A2K1X3E7</accession>
<dbReference type="PANTHER" id="PTHR15323">
    <property type="entry name" value="D123 PROTEIN"/>
    <property type="match status" value="1"/>
</dbReference>
<organism evidence="2 3">
    <name type="scientific">Populus trichocarpa</name>
    <name type="common">Western balsam poplar</name>
    <name type="synonym">Populus balsamifera subsp. trichocarpa</name>
    <dbReference type="NCBI Taxonomy" id="3694"/>
    <lineage>
        <taxon>Eukaryota</taxon>
        <taxon>Viridiplantae</taxon>
        <taxon>Streptophyta</taxon>
        <taxon>Embryophyta</taxon>
        <taxon>Tracheophyta</taxon>
        <taxon>Spermatophyta</taxon>
        <taxon>Magnoliopsida</taxon>
        <taxon>eudicotyledons</taxon>
        <taxon>Gunneridae</taxon>
        <taxon>Pentapetalae</taxon>
        <taxon>rosids</taxon>
        <taxon>fabids</taxon>
        <taxon>Malpighiales</taxon>
        <taxon>Salicaceae</taxon>
        <taxon>Saliceae</taxon>
        <taxon>Populus</taxon>
    </lineage>
</organism>
<sequence>MFLESFELPIELVTLSSTYAGKCQIAGEAIKPGTMKEEDVNCCQIQEWYPKFKSVSIKTIIHELPESFVEYLLLKYFICILKVYLALKILN</sequence>
<comment type="similarity">
    <text evidence="1">Belongs to the CDC123 family.</text>
</comment>
<dbReference type="AlphaFoldDB" id="A0A2K1X3E7"/>
<proteinExistence type="inferred from homology"/>
<dbReference type="STRING" id="3694.A0A2K1X3E7"/>
<dbReference type="InterPro" id="IPR009772">
    <property type="entry name" value="CDC123"/>
</dbReference>
<dbReference type="EMBL" id="CM009306">
    <property type="protein sequence ID" value="PNS95304.1"/>
    <property type="molecule type" value="Genomic_DNA"/>
</dbReference>
<protein>
    <submittedName>
        <fullName evidence="2">Uncharacterized protein</fullName>
    </submittedName>
</protein>
<evidence type="ECO:0000313" key="2">
    <source>
        <dbReference type="EMBL" id="PNS95304.1"/>
    </source>
</evidence>